<proteinExistence type="predicted"/>
<comment type="caution">
    <text evidence="1">The sequence shown here is derived from an EMBL/GenBank/DDBJ whole genome shotgun (WGS) entry which is preliminary data.</text>
</comment>
<keyword evidence="2" id="KW-1185">Reference proteome</keyword>
<dbReference type="AlphaFoldDB" id="A0AAN8KA92"/>
<reference evidence="1 2" key="1">
    <citation type="submission" date="2024-01" db="EMBL/GenBank/DDBJ databases">
        <title>The genome of the rayed Mediterranean limpet Patella caerulea (Linnaeus, 1758).</title>
        <authorList>
            <person name="Anh-Thu Weber A."/>
            <person name="Halstead-Nussloch G."/>
        </authorList>
    </citation>
    <scope>NUCLEOTIDE SEQUENCE [LARGE SCALE GENOMIC DNA]</scope>
    <source>
        <strain evidence="1">AATW-2023a</strain>
        <tissue evidence="1">Whole specimen</tissue>
    </source>
</reference>
<dbReference type="Proteomes" id="UP001347796">
    <property type="component" value="Unassembled WGS sequence"/>
</dbReference>
<dbReference type="EMBL" id="JAZGQO010000002">
    <property type="protein sequence ID" value="KAK6192116.1"/>
    <property type="molecule type" value="Genomic_DNA"/>
</dbReference>
<name>A0AAN8KA92_PATCE</name>
<gene>
    <name evidence="1" type="ORF">SNE40_003651</name>
</gene>
<organism evidence="1 2">
    <name type="scientific">Patella caerulea</name>
    <name type="common">Rayed Mediterranean limpet</name>
    <dbReference type="NCBI Taxonomy" id="87958"/>
    <lineage>
        <taxon>Eukaryota</taxon>
        <taxon>Metazoa</taxon>
        <taxon>Spiralia</taxon>
        <taxon>Lophotrochozoa</taxon>
        <taxon>Mollusca</taxon>
        <taxon>Gastropoda</taxon>
        <taxon>Patellogastropoda</taxon>
        <taxon>Patelloidea</taxon>
        <taxon>Patellidae</taxon>
        <taxon>Patella</taxon>
    </lineage>
</organism>
<accession>A0AAN8KA92</accession>
<sequence>MVYPELPRGIYSHISFQGSGLYLSPPYPAGSGQWCFDSRVCNMDECCMPVYEDDGPRGRRGAAPPGKCFINTPSLQSMCTLSKKRAVTRRCHDSDDCADNECCTTWVEQGPIVGREVFEGVCEILGHENSECYPGDHANGTNGKPDGIVPSCPCDVPFTCIPIDSVDYHGSLGICG</sequence>
<dbReference type="Gene3D" id="2.10.80.10">
    <property type="entry name" value="Lipase, subunit A"/>
    <property type="match status" value="1"/>
</dbReference>
<protein>
    <submittedName>
        <fullName evidence="1">Uncharacterized protein</fullName>
    </submittedName>
</protein>
<evidence type="ECO:0000313" key="1">
    <source>
        <dbReference type="EMBL" id="KAK6192116.1"/>
    </source>
</evidence>
<evidence type="ECO:0000313" key="2">
    <source>
        <dbReference type="Proteomes" id="UP001347796"/>
    </source>
</evidence>